<organism evidence="2">
    <name type="scientific">Ditylum brightwellii</name>
    <dbReference type="NCBI Taxonomy" id="49249"/>
    <lineage>
        <taxon>Eukaryota</taxon>
        <taxon>Sar</taxon>
        <taxon>Stramenopiles</taxon>
        <taxon>Ochrophyta</taxon>
        <taxon>Bacillariophyta</taxon>
        <taxon>Mediophyceae</taxon>
        <taxon>Lithodesmiophycidae</taxon>
        <taxon>Lithodesmiales</taxon>
        <taxon>Lithodesmiaceae</taxon>
        <taxon>Ditylum</taxon>
    </lineage>
</organism>
<keyword evidence="1" id="KW-1133">Transmembrane helix</keyword>
<sequence length="106" mass="11947">MELGPRLSSSNCISYAICVEGSPPFIFIFHIAKAEYFKLNLSFFVGGLRLYHGIVVSPLWFCFCPSVSSKRCNSGCAPFTKTNFHEIINCLFNNFEERDSPPIKVV</sequence>
<keyword evidence="1" id="KW-0812">Transmembrane</keyword>
<accession>A0A7S2EAS6</accession>
<keyword evidence="1" id="KW-0472">Membrane</keyword>
<proteinExistence type="predicted"/>
<feature type="transmembrane region" description="Helical" evidence="1">
    <location>
        <begin position="12"/>
        <end position="31"/>
    </location>
</feature>
<gene>
    <name evidence="2" type="ORF">DBRI1063_LOCUS8597</name>
</gene>
<protein>
    <submittedName>
        <fullName evidence="2">Uncharacterized protein</fullName>
    </submittedName>
</protein>
<reference evidence="2" key="1">
    <citation type="submission" date="2021-01" db="EMBL/GenBank/DDBJ databases">
        <authorList>
            <person name="Corre E."/>
            <person name="Pelletier E."/>
            <person name="Niang G."/>
            <person name="Scheremetjew M."/>
            <person name="Finn R."/>
            <person name="Kale V."/>
            <person name="Holt S."/>
            <person name="Cochrane G."/>
            <person name="Meng A."/>
            <person name="Brown T."/>
            <person name="Cohen L."/>
        </authorList>
    </citation>
    <scope>NUCLEOTIDE SEQUENCE</scope>
    <source>
        <strain evidence="2">Pop2</strain>
    </source>
</reference>
<feature type="transmembrane region" description="Helical" evidence="1">
    <location>
        <begin position="43"/>
        <end position="63"/>
    </location>
</feature>
<name>A0A7S2EAS6_9STRA</name>
<dbReference type="EMBL" id="HBGN01013427">
    <property type="protein sequence ID" value="CAD9325386.1"/>
    <property type="molecule type" value="Transcribed_RNA"/>
</dbReference>
<dbReference type="AlphaFoldDB" id="A0A7S2EAS6"/>
<evidence type="ECO:0000256" key="1">
    <source>
        <dbReference type="SAM" id="Phobius"/>
    </source>
</evidence>
<evidence type="ECO:0000313" key="2">
    <source>
        <dbReference type="EMBL" id="CAD9325386.1"/>
    </source>
</evidence>